<evidence type="ECO:0000256" key="1">
    <source>
        <dbReference type="SAM" id="Phobius"/>
    </source>
</evidence>
<evidence type="ECO:0000259" key="2">
    <source>
        <dbReference type="Pfam" id="PF11127"/>
    </source>
</evidence>
<dbReference type="InterPro" id="IPR021309">
    <property type="entry name" value="YgaP-like_TM"/>
</dbReference>
<dbReference type="EMBL" id="CP049056">
    <property type="protein sequence ID" value="QIE56669.1"/>
    <property type="molecule type" value="Genomic_DNA"/>
</dbReference>
<gene>
    <name evidence="3" type="ORF">G5B40_15270</name>
</gene>
<dbReference type="Proteomes" id="UP000503336">
    <property type="component" value="Chromosome"/>
</dbReference>
<protein>
    <submittedName>
        <fullName evidence="3">DUF2892 domain-containing protein</fullName>
    </submittedName>
</protein>
<proteinExistence type="predicted"/>
<feature type="domain" description="Inner membrane protein YgaP-like transmembrane" evidence="2">
    <location>
        <begin position="1"/>
        <end position="69"/>
    </location>
</feature>
<keyword evidence="1" id="KW-1133">Transmembrane helix</keyword>
<keyword evidence="1" id="KW-0812">Transmembrane</keyword>
<dbReference type="AlphaFoldDB" id="A0A7L5C417"/>
<reference evidence="3 4" key="1">
    <citation type="submission" date="2020-02" db="EMBL/GenBank/DDBJ databases">
        <title>complete genome sequence of Rhodobacteraceae bacterium.</title>
        <authorList>
            <person name="Park J."/>
            <person name="Kim Y.-S."/>
            <person name="Kim K.-H."/>
        </authorList>
    </citation>
    <scope>NUCLEOTIDE SEQUENCE [LARGE SCALE GENOMIC DNA]</scope>
    <source>
        <strain evidence="3 4">RR4-56</strain>
    </source>
</reference>
<sequence>MTPNVGTIDRILRAVVGALLLYLAFFSGLPLFAAPLIAYGAAAIAVILLATSVLRVCPLYSIFGFKTCHVA</sequence>
<dbReference type="RefSeq" id="WP_165100240.1">
    <property type="nucleotide sequence ID" value="NZ_CP049056.1"/>
</dbReference>
<dbReference type="Pfam" id="PF11127">
    <property type="entry name" value="YgaP-like_TM"/>
    <property type="match status" value="1"/>
</dbReference>
<keyword evidence="4" id="KW-1185">Reference proteome</keyword>
<feature type="transmembrane region" description="Helical" evidence="1">
    <location>
        <begin position="12"/>
        <end position="31"/>
    </location>
</feature>
<evidence type="ECO:0000313" key="4">
    <source>
        <dbReference type="Proteomes" id="UP000503336"/>
    </source>
</evidence>
<organism evidence="3 4">
    <name type="scientific">Pikeienuella piscinae</name>
    <dbReference type="NCBI Taxonomy" id="2748098"/>
    <lineage>
        <taxon>Bacteria</taxon>
        <taxon>Pseudomonadati</taxon>
        <taxon>Pseudomonadota</taxon>
        <taxon>Alphaproteobacteria</taxon>
        <taxon>Rhodobacterales</taxon>
        <taxon>Paracoccaceae</taxon>
        <taxon>Pikeienuella</taxon>
    </lineage>
</organism>
<accession>A0A7L5C417</accession>
<keyword evidence="1" id="KW-0472">Membrane</keyword>
<evidence type="ECO:0000313" key="3">
    <source>
        <dbReference type="EMBL" id="QIE56669.1"/>
    </source>
</evidence>
<feature type="transmembrane region" description="Helical" evidence="1">
    <location>
        <begin position="37"/>
        <end position="57"/>
    </location>
</feature>
<dbReference type="KEGG" id="hdh:G5B40_15270"/>
<name>A0A7L5C417_9RHOB</name>